<dbReference type="EMBL" id="PKMF04000458">
    <property type="protein sequence ID" value="KAK7830661.1"/>
    <property type="molecule type" value="Genomic_DNA"/>
</dbReference>
<evidence type="ECO:0000313" key="2">
    <source>
        <dbReference type="Proteomes" id="UP000237347"/>
    </source>
</evidence>
<proteinExistence type="predicted"/>
<comment type="caution">
    <text evidence="1">The sequence shown here is derived from an EMBL/GenBank/DDBJ whole genome shotgun (WGS) entry which is preliminary data.</text>
</comment>
<dbReference type="AlphaFoldDB" id="A0AAW0JX45"/>
<gene>
    <name evidence="1" type="ORF">CFP56_028055</name>
</gene>
<keyword evidence="2" id="KW-1185">Reference proteome</keyword>
<protein>
    <submittedName>
        <fullName evidence="1">Uncharacterized protein</fullName>
    </submittedName>
</protein>
<reference evidence="1 2" key="1">
    <citation type="journal article" date="2018" name="Sci. Data">
        <title>The draft genome sequence of cork oak.</title>
        <authorList>
            <person name="Ramos A.M."/>
            <person name="Usie A."/>
            <person name="Barbosa P."/>
            <person name="Barros P.M."/>
            <person name="Capote T."/>
            <person name="Chaves I."/>
            <person name="Simoes F."/>
            <person name="Abreu I."/>
            <person name="Carrasquinho I."/>
            <person name="Faro C."/>
            <person name="Guimaraes J.B."/>
            <person name="Mendonca D."/>
            <person name="Nobrega F."/>
            <person name="Rodrigues L."/>
            <person name="Saibo N.J.M."/>
            <person name="Varela M.C."/>
            <person name="Egas C."/>
            <person name="Matos J."/>
            <person name="Miguel C.M."/>
            <person name="Oliveira M.M."/>
            <person name="Ricardo C.P."/>
            <person name="Goncalves S."/>
        </authorList>
    </citation>
    <scope>NUCLEOTIDE SEQUENCE [LARGE SCALE GENOMIC DNA]</scope>
    <source>
        <strain evidence="2">cv. HL8</strain>
    </source>
</reference>
<evidence type="ECO:0000313" key="1">
    <source>
        <dbReference type="EMBL" id="KAK7830661.1"/>
    </source>
</evidence>
<organism evidence="1 2">
    <name type="scientific">Quercus suber</name>
    <name type="common">Cork oak</name>
    <dbReference type="NCBI Taxonomy" id="58331"/>
    <lineage>
        <taxon>Eukaryota</taxon>
        <taxon>Viridiplantae</taxon>
        <taxon>Streptophyta</taxon>
        <taxon>Embryophyta</taxon>
        <taxon>Tracheophyta</taxon>
        <taxon>Spermatophyta</taxon>
        <taxon>Magnoliopsida</taxon>
        <taxon>eudicotyledons</taxon>
        <taxon>Gunneridae</taxon>
        <taxon>Pentapetalae</taxon>
        <taxon>rosids</taxon>
        <taxon>fabids</taxon>
        <taxon>Fagales</taxon>
        <taxon>Fagaceae</taxon>
        <taxon>Quercus</taxon>
    </lineage>
</organism>
<sequence length="221" mass="25744">MKNLESTKMILKQDGQKIRIRVSGCAHSQFGLRACWIVVTEKSMLLFTFQAFKVVRRRPAERRQFFRVKRLRVRTHHTKQSVPPISKLGLVQIKVTTIIHLPHPLILTVVPSFLLPRQLMKPTRRLQHPLQYSLTYTMIHHLEEPHFLRCSPDSVNSLCTPKDIDVDVSEVDDRNCELGFFALDCITGDIILRRSDKNSWEFGDIRVYKAFDTSFGIVKYL</sequence>
<dbReference type="Proteomes" id="UP000237347">
    <property type="component" value="Unassembled WGS sequence"/>
</dbReference>
<accession>A0AAW0JX45</accession>
<name>A0AAW0JX45_QUESU</name>